<gene>
    <name evidence="1" type="ORF">Adt_27450</name>
</gene>
<dbReference type="SUPFAM" id="SSF53098">
    <property type="entry name" value="Ribonuclease H-like"/>
    <property type="match status" value="1"/>
</dbReference>
<keyword evidence="1" id="KW-0808">Transferase</keyword>
<dbReference type="GO" id="GO:0003964">
    <property type="term" value="F:RNA-directed DNA polymerase activity"/>
    <property type="evidence" value="ECO:0007669"/>
    <property type="project" value="UniProtKB-KW"/>
</dbReference>
<keyword evidence="1" id="KW-0548">Nucleotidyltransferase</keyword>
<dbReference type="InterPro" id="IPR036397">
    <property type="entry name" value="RNaseH_sf"/>
</dbReference>
<dbReference type="Proteomes" id="UP001604336">
    <property type="component" value="Unassembled WGS sequence"/>
</dbReference>
<sequence>MIANVAQLHDIIQKEGELVKEYFKRFSKILEQSRNKSWDLLIGPDSFNLNCALRLEFKVSNNATEYEVLLPGLRLKHEMKARKIQIYSDSQLVLTMRSLSCSKSRELKIGYADALSKLASCKNFDLMKAIPVKRLCQPTTDEALQ</sequence>
<proteinExistence type="predicted"/>
<keyword evidence="1" id="KW-0695">RNA-directed DNA polymerase</keyword>
<dbReference type="PANTHER" id="PTHR48475">
    <property type="entry name" value="RIBONUCLEASE H"/>
    <property type="match status" value="1"/>
</dbReference>
<evidence type="ECO:0000313" key="1">
    <source>
        <dbReference type="EMBL" id="KAL2491822.1"/>
    </source>
</evidence>
<dbReference type="Gene3D" id="3.30.420.10">
    <property type="entry name" value="Ribonuclease H-like superfamily/Ribonuclease H"/>
    <property type="match status" value="1"/>
</dbReference>
<dbReference type="PANTHER" id="PTHR48475:SF2">
    <property type="entry name" value="RIBONUCLEASE H"/>
    <property type="match status" value="1"/>
</dbReference>
<comment type="caution">
    <text evidence="1">The sequence shown here is derived from an EMBL/GenBank/DDBJ whole genome shotgun (WGS) entry which is preliminary data.</text>
</comment>
<keyword evidence="2" id="KW-1185">Reference proteome</keyword>
<name>A0ABD1RTS0_9LAMI</name>
<protein>
    <submittedName>
        <fullName evidence="1">RNA-directed DNA polymerase</fullName>
    </submittedName>
</protein>
<evidence type="ECO:0000313" key="2">
    <source>
        <dbReference type="Proteomes" id="UP001604336"/>
    </source>
</evidence>
<dbReference type="EMBL" id="JBFOLK010000008">
    <property type="protein sequence ID" value="KAL2491822.1"/>
    <property type="molecule type" value="Genomic_DNA"/>
</dbReference>
<accession>A0ABD1RTS0</accession>
<dbReference type="InterPro" id="IPR012337">
    <property type="entry name" value="RNaseH-like_sf"/>
</dbReference>
<organism evidence="1 2">
    <name type="scientific">Abeliophyllum distichum</name>
    <dbReference type="NCBI Taxonomy" id="126358"/>
    <lineage>
        <taxon>Eukaryota</taxon>
        <taxon>Viridiplantae</taxon>
        <taxon>Streptophyta</taxon>
        <taxon>Embryophyta</taxon>
        <taxon>Tracheophyta</taxon>
        <taxon>Spermatophyta</taxon>
        <taxon>Magnoliopsida</taxon>
        <taxon>eudicotyledons</taxon>
        <taxon>Gunneridae</taxon>
        <taxon>Pentapetalae</taxon>
        <taxon>asterids</taxon>
        <taxon>lamiids</taxon>
        <taxon>Lamiales</taxon>
        <taxon>Oleaceae</taxon>
        <taxon>Forsythieae</taxon>
        <taxon>Abeliophyllum</taxon>
    </lineage>
</organism>
<dbReference type="AlphaFoldDB" id="A0ABD1RTS0"/>
<reference evidence="2" key="1">
    <citation type="submission" date="2024-07" db="EMBL/GenBank/DDBJ databases">
        <title>Two chromosome-level genome assemblies of Korean endemic species Abeliophyllum distichum and Forsythia ovata (Oleaceae).</title>
        <authorList>
            <person name="Jang H."/>
        </authorList>
    </citation>
    <scope>NUCLEOTIDE SEQUENCE [LARGE SCALE GENOMIC DNA]</scope>
</reference>